<dbReference type="PANTHER" id="PTHR43384">
    <property type="entry name" value="SEPTUM SITE-DETERMINING PROTEIN MIND HOMOLOG, CHLOROPLASTIC-RELATED"/>
    <property type="match status" value="1"/>
</dbReference>
<dbReference type="Pfam" id="PF01656">
    <property type="entry name" value="CbiA"/>
    <property type="match status" value="1"/>
</dbReference>
<evidence type="ECO:0000313" key="2">
    <source>
        <dbReference type="EMBL" id="PBA27904.1"/>
    </source>
</evidence>
<accession>A0A2A2ZN43</accession>
<proteinExistence type="predicted"/>
<protein>
    <submittedName>
        <fullName evidence="2">ATPase</fullName>
    </submittedName>
</protein>
<dbReference type="GO" id="GO:0009898">
    <property type="term" value="C:cytoplasmic side of plasma membrane"/>
    <property type="evidence" value="ECO:0007669"/>
    <property type="project" value="TreeGrafter"/>
</dbReference>
<name>A0A2A2ZN43_MYCAV</name>
<dbReference type="InterPro" id="IPR050625">
    <property type="entry name" value="ParA/MinD_ATPase"/>
</dbReference>
<dbReference type="GO" id="GO:0005829">
    <property type="term" value="C:cytosol"/>
    <property type="evidence" value="ECO:0007669"/>
    <property type="project" value="TreeGrafter"/>
</dbReference>
<dbReference type="GO" id="GO:0005524">
    <property type="term" value="F:ATP binding"/>
    <property type="evidence" value="ECO:0007669"/>
    <property type="project" value="TreeGrafter"/>
</dbReference>
<reference evidence="2 3" key="1">
    <citation type="submission" date="2017-08" db="EMBL/GenBank/DDBJ databases">
        <title>Phylogenetic analysis of Mycobacterium avium complex whole genomes.</title>
        <authorList>
            <person name="Caverly L.J."/>
            <person name="Spilker T."/>
            <person name="Lipuma J."/>
        </authorList>
    </citation>
    <scope>NUCLEOTIDE SEQUENCE [LARGE SCALE GENOMIC DNA]</scope>
    <source>
        <strain evidence="2 3">FLAC0165</strain>
    </source>
</reference>
<dbReference type="GO" id="GO:0051782">
    <property type="term" value="P:negative regulation of cell division"/>
    <property type="evidence" value="ECO:0007669"/>
    <property type="project" value="TreeGrafter"/>
</dbReference>
<dbReference type="GO" id="GO:0016887">
    <property type="term" value="F:ATP hydrolysis activity"/>
    <property type="evidence" value="ECO:0007669"/>
    <property type="project" value="TreeGrafter"/>
</dbReference>
<dbReference type="AlphaFoldDB" id="A0A2A2ZN43"/>
<gene>
    <name evidence="2" type="ORF">CKJ66_04685</name>
</gene>
<evidence type="ECO:0000313" key="3">
    <source>
        <dbReference type="Proteomes" id="UP000217768"/>
    </source>
</evidence>
<dbReference type="Gene3D" id="3.40.50.300">
    <property type="entry name" value="P-loop containing nucleotide triphosphate hydrolases"/>
    <property type="match status" value="1"/>
</dbReference>
<feature type="domain" description="CobQ/CobB/MinD/ParA nucleotide binding" evidence="1">
    <location>
        <begin position="159"/>
        <end position="369"/>
    </location>
</feature>
<dbReference type="InterPro" id="IPR027417">
    <property type="entry name" value="P-loop_NTPase"/>
</dbReference>
<dbReference type="SUPFAM" id="SSF52540">
    <property type="entry name" value="P-loop containing nucleoside triphosphate hydrolases"/>
    <property type="match status" value="1"/>
</dbReference>
<comment type="caution">
    <text evidence="2">The sequence shown here is derived from an EMBL/GenBank/DDBJ whole genome shotgun (WGS) entry which is preliminary data.</text>
</comment>
<dbReference type="EMBL" id="NSFD01000005">
    <property type="protein sequence ID" value="PBA27904.1"/>
    <property type="molecule type" value="Genomic_DNA"/>
</dbReference>
<sequence length="405" mass="43116">MMVCFMNNQFEQQFYGENPAGVDPIATHGRVPATVGGPAQELERTQVFPQLPPVPAHPSGPAGAGYPEPASNPFYGQDQVLPGLQMAPEAAAELGLPTAAESVSTVAARGAARTLPRRGWRRAVYATTRINLGPSRDEIYERDLFSRIRSNVVGSYQIGIIGLKGGAGKTSVTVALGSLLADVRGDRILAVDADPDCGNLADRAGLPSEVSVADLLADNNINSSNALRAYTRTTDANLEVIASDPYSVAKRDFSADDWTGIVERVNPFYNLVLADCGLGLFHSASLGVLSTVSDVVVVATASVDGARQAATTLDWLRLNGYQDLAHRACVVINHVTPGRPGVDMKDLIAQFERHIMPGRVIDLPYDRHIAAGAGIVFDQLGATYRRRIAELAAALSVDFGAGYHR</sequence>
<dbReference type="PANTHER" id="PTHR43384:SF14">
    <property type="entry name" value="ESX-1 SECRETION-ASSOCIATED PROTEIN ESPI"/>
    <property type="match status" value="1"/>
</dbReference>
<dbReference type="Proteomes" id="UP000217768">
    <property type="component" value="Unassembled WGS sequence"/>
</dbReference>
<organism evidence="2 3">
    <name type="scientific">Mycobacterium avium</name>
    <dbReference type="NCBI Taxonomy" id="1764"/>
    <lineage>
        <taxon>Bacteria</taxon>
        <taxon>Bacillati</taxon>
        <taxon>Actinomycetota</taxon>
        <taxon>Actinomycetes</taxon>
        <taxon>Mycobacteriales</taxon>
        <taxon>Mycobacteriaceae</taxon>
        <taxon>Mycobacterium</taxon>
        <taxon>Mycobacterium avium complex (MAC)</taxon>
    </lineage>
</organism>
<evidence type="ECO:0000259" key="1">
    <source>
        <dbReference type="Pfam" id="PF01656"/>
    </source>
</evidence>
<dbReference type="InterPro" id="IPR002586">
    <property type="entry name" value="CobQ/CobB/MinD/ParA_Nub-bd_dom"/>
</dbReference>